<keyword evidence="4 7" id="KW-0472">Membrane</keyword>
<gene>
    <name evidence="9" type="ORF">SMACR_00036</name>
</gene>
<dbReference type="AlphaFoldDB" id="A0A8S8ZIV9"/>
<dbReference type="InterPro" id="IPR052337">
    <property type="entry name" value="SAT4-like"/>
</dbReference>
<dbReference type="InterPro" id="IPR049326">
    <property type="entry name" value="Rhodopsin_dom_fungi"/>
</dbReference>
<evidence type="ECO:0000259" key="8">
    <source>
        <dbReference type="Pfam" id="PF20684"/>
    </source>
</evidence>
<comment type="similarity">
    <text evidence="5">Belongs to the SAT4 family.</text>
</comment>
<dbReference type="Pfam" id="PF20684">
    <property type="entry name" value="Fung_rhodopsin"/>
    <property type="match status" value="1"/>
</dbReference>
<dbReference type="VEuPathDB" id="FungiDB:SMAC_00036"/>
<reference evidence="9 10" key="1">
    <citation type="submission" date="2017-07" db="EMBL/GenBank/DDBJ databases">
        <title>Genome sequence of the Sordaria macrospora wild type strain R19027.</title>
        <authorList>
            <person name="Nowrousian M."/>
            <person name="Teichert I."/>
            <person name="Kueck U."/>
        </authorList>
    </citation>
    <scope>NUCLEOTIDE SEQUENCE [LARGE SCALE GENOMIC DNA]</scope>
    <source>
        <strain evidence="9 10">R19027</strain>
        <tissue evidence="9">Mycelium</tissue>
    </source>
</reference>
<feature type="region of interest" description="Disordered" evidence="6">
    <location>
        <begin position="355"/>
        <end position="383"/>
    </location>
</feature>
<feature type="transmembrane region" description="Helical" evidence="7">
    <location>
        <begin position="245"/>
        <end position="264"/>
    </location>
</feature>
<evidence type="ECO:0000256" key="7">
    <source>
        <dbReference type="SAM" id="Phobius"/>
    </source>
</evidence>
<evidence type="ECO:0000256" key="2">
    <source>
        <dbReference type="ARBA" id="ARBA00022692"/>
    </source>
</evidence>
<evidence type="ECO:0000256" key="4">
    <source>
        <dbReference type="ARBA" id="ARBA00023136"/>
    </source>
</evidence>
<feature type="transmembrane region" description="Helical" evidence="7">
    <location>
        <begin position="165"/>
        <end position="188"/>
    </location>
</feature>
<accession>A0A8S8ZIV9</accession>
<protein>
    <recommendedName>
        <fullName evidence="8">Rhodopsin domain-containing protein</fullName>
    </recommendedName>
</protein>
<feature type="transmembrane region" description="Helical" evidence="7">
    <location>
        <begin position="200"/>
        <end position="218"/>
    </location>
</feature>
<comment type="subcellular location">
    <subcellularLocation>
        <location evidence="1">Membrane</location>
        <topology evidence="1">Multi-pass membrane protein</topology>
    </subcellularLocation>
</comment>
<feature type="region of interest" description="Disordered" evidence="6">
    <location>
        <begin position="291"/>
        <end position="312"/>
    </location>
</feature>
<dbReference type="Proteomes" id="UP000433876">
    <property type="component" value="Unassembled WGS sequence"/>
</dbReference>
<proteinExistence type="inferred from homology"/>
<feature type="transmembrane region" description="Helical" evidence="7">
    <location>
        <begin position="6"/>
        <end position="30"/>
    </location>
</feature>
<evidence type="ECO:0000256" key="5">
    <source>
        <dbReference type="ARBA" id="ARBA00038359"/>
    </source>
</evidence>
<comment type="caution">
    <text evidence="9">The sequence shown here is derived from an EMBL/GenBank/DDBJ whole genome shotgun (WGS) entry which is preliminary data.</text>
</comment>
<organism evidence="9 10">
    <name type="scientific">Sordaria macrospora</name>
    <dbReference type="NCBI Taxonomy" id="5147"/>
    <lineage>
        <taxon>Eukaryota</taxon>
        <taxon>Fungi</taxon>
        <taxon>Dikarya</taxon>
        <taxon>Ascomycota</taxon>
        <taxon>Pezizomycotina</taxon>
        <taxon>Sordariomycetes</taxon>
        <taxon>Sordariomycetidae</taxon>
        <taxon>Sordariales</taxon>
        <taxon>Sordariaceae</taxon>
        <taxon>Sordaria</taxon>
    </lineage>
</organism>
<dbReference type="PANTHER" id="PTHR33048:SF92">
    <property type="entry name" value="INTEGRAL MEMBRANE PROTEIN"/>
    <property type="match status" value="1"/>
</dbReference>
<feature type="transmembrane region" description="Helical" evidence="7">
    <location>
        <begin position="42"/>
        <end position="62"/>
    </location>
</feature>
<evidence type="ECO:0000313" key="10">
    <source>
        <dbReference type="Proteomes" id="UP000433876"/>
    </source>
</evidence>
<name>A0A8S8ZIV9_SORMA</name>
<keyword evidence="3 7" id="KW-1133">Transmembrane helix</keyword>
<feature type="transmembrane region" description="Helical" evidence="7">
    <location>
        <begin position="119"/>
        <end position="141"/>
    </location>
</feature>
<feature type="domain" description="Rhodopsin" evidence="8">
    <location>
        <begin position="26"/>
        <end position="270"/>
    </location>
</feature>
<dbReference type="GO" id="GO:0016020">
    <property type="term" value="C:membrane"/>
    <property type="evidence" value="ECO:0007669"/>
    <property type="project" value="UniProtKB-SubCell"/>
</dbReference>
<evidence type="ECO:0000313" key="9">
    <source>
        <dbReference type="EMBL" id="KAA8629108.1"/>
    </source>
</evidence>
<evidence type="ECO:0000256" key="6">
    <source>
        <dbReference type="SAM" id="MobiDB-lite"/>
    </source>
</evidence>
<dbReference type="EMBL" id="NMPR01000149">
    <property type="protein sequence ID" value="KAA8629108.1"/>
    <property type="molecule type" value="Genomic_DNA"/>
</dbReference>
<sequence>MSKSIVPAMFATMIVFLILSLVFICLRFYCKGLKQARSFIDDYVLIVSWVLMVVQASIILWTTNYGLGRRPSDLKGVNVLPLIKLTPHALFLALIAAGLSKLSFFITLIRVAPKRWQKIALWVVAIHSTILVAGGSIIGYVDCNFYRRPDRQHPDHCLSERTSKILALTVLMHGAIVEFFLSFVPTMLLWNLEMKRREKIGLICAMSMGIISSILAAFKTRDHWEAVFGHSLTGMPDTYILGREALFGITEICMTIIAACIPFLRPLLHKFMYGNRSDMPVALKVFTGNSKDTSSMGHPHTRLRSSCESAQHGPQEDDAVAILAVKSIPENDGQDAESNGSGTIVRKTHVSVQYDARELDEEQGRGRYHVDVFGPGQHRDSRK</sequence>
<evidence type="ECO:0000256" key="3">
    <source>
        <dbReference type="ARBA" id="ARBA00022989"/>
    </source>
</evidence>
<evidence type="ECO:0000256" key="1">
    <source>
        <dbReference type="ARBA" id="ARBA00004141"/>
    </source>
</evidence>
<feature type="transmembrane region" description="Helical" evidence="7">
    <location>
        <begin position="89"/>
        <end position="112"/>
    </location>
</feature>
<dbReference type="PANTHER" id="PTHR33048">
    <property type="entry name" value="PTH11-LIKE INTEGRAL MEMBRANE PROTEIN (AFU_ORTHOLOGUE AFUA_5G11245)"/>
    <property type="match status" value="1"/>
</dbReference>
<keyword evidence="2 7" id="KW-0812">Transmembrane</keyword>